<feature type="transmembrane region" description="Helical" evidence="2">
    <location>
        <begin position="417"/>
        <end position="435"/>
    </location>
</feature>
<keyword evidence="2" id="KW-0472">Membrane</keyword>
<keyword evidence="2" id="KW-0812">Transmembrane</keyword>
<keyword evidence="2" id="KW-1133">Transmembrane helix</keyword>
<reference evidence="3 4" key="1">
    <citation type="journal article" date="2016" name="Front. Microbiol.">
        <title>Genome and transcriptome sequences reveal the specific parasitism of the nematophagous Purpureocillium lilacinum 36-1.</title>
        <authorList>
            <person name="Xie J."/>
            <person name="Li S."/>
            <person name="Mo C."/>
            <person name="Xiao X."/>
            <person name="Peng D."/>
            <person name="Wang G."/>
            <person name="Xiao Y."/>
        </authorList>
    </citation>
    <scope>NUCLEOTIDE SEQUENCE [LARGE SCALE GENOMIC DNA]</scope>
    <source>
        <strain evidence="3 4">36-1</strain>
    </source>
</reference>
<sequence length="528" mass="59281">MIPRKWKGSVCDSRRALTEPQSIGCLPMQVNSSTAPRSLRPLTKGVPFVASAPRDCRKRHDALLSAMQEPMPTVGGEDVVLGAEHCEPQRSCITDFKFSPRIDAKGGVTIIFVTSVWGPKPNGKAVRDCHVCRSTLSAEFDIPPAWWGEHYLKASSYFGFREIPQSGAKQEGAGEIAPKPRSPSAHQTTASWCRFKVKHTASLPKQAEADYHWAKLNVFSRWYKAPNHTVVLIFDPEKMRKGDETLRDEFERSLTDLVGEEDLADPFWIYPPLVDFVVRAQDKAVWQIRDLVRNIEKSREHRKGEASILQSVIFLNMYNVQRHAVHVCETLEVAISTTEWIEKHHDLFLNGLQAGSKSAASKNITNGLLDKQNFLTVLLHRSDANKSRLNSEIGLAFNTVSVEIANATKRDSAAMRTIAFVSLLFLPATFTSAIFSTTFFKFDDNSSAWEVSGMFWLYWVVAIPLTVAAVLVWYGKSLPDKLVRLHRRVSSLFGQSERRSRGRDDDGPAREESTSVRSWTEKGPTGMC</sequence>
<proteinExistence type="predicted"/>
<evidence type="ECO:0000256" key="1">
    <source>
        <dbReference type="SAM" id="MobiDB-lite"/>
    </source>
</evidence>
<dbReference type="Proteomes" id="UP000245956">
    <property type="component" value="Unassembled WGS sequence"/>
</dbReference>
<protein>
    <recommendedName>
        <fullName evidence="5">Mg2+ transporter protein, CorA-like/Zinc transport protein ZntB</fullName>
    </recommendedName>
</protein>
<dbReference type="AlphaFoldDB" id="A0A2U3E7M6"/>
<accession>A0A2U3E7M6</accession>
<dbReference type="EMBL" id="LCWV01000009">
    <property type="protein sequence ID" value="PWI70474.1"/>
    <property type="molecule type" value="Genomic_DNA"/>
</dbReference>
<evidence type="ECO:0000313" key="4">
    <source>
        <dbReference type="Proteomes" id="UP000245956"/>
    </source>
</evidence>
<feature type="region of interest" description="Disordered" evidence="1">
    <location>
        <begin position="496"/>
        <end position="528"/>
    </location>
</feature>
<feature type="compositionally biased region" description="Basic and acidic residues" evidence="1">
    <location>
        <begin position="496"/>
        <end position="514"/>
    </location>
</feature>
<dbReference type="Gene3D" id="1.20.58.340">
    <property type="entry name" value="Magnesium transport protein CorA, transmembrane region"/>
    <property type="match status" value="1"/>
</dbReference>
<evidence type="ECO:0000313" key="3">
    <source>
        <dbReference type="EMBL" id="PWI70474.1"/>
    </source>
</evidence>
<evidence type="ECO:0008006" key="5">
    <source>
        <dbReference type="Google" id="ProtNLM"/>
    </source>
</evidence>
<comment type="caution">
    <text evidence="3">The sequence shown here is derived from an EMBL/GenBank/DDBJ whole genome shotgun (WGS) entry which is preliminary data.</text>
</comment>
<gene>
    <name evidence="3" type="ORF">PCL_12873</name>
</gene>
<feature type="transmembrane region" description="Helical" evidence="2">
    <location>
        <begin position="455"/>
        <end position="474"/>
    </location>
</feature>
<evidence type="ECO:0000256" key="2">
    <source>
        <dbReference type="SAM" id="Phobius"/>
    </source>
</evidence>
<name>A0A2U3E7M6_PURLI</name>
<organism evidence="3 4">
    <name type="scientific">Purpureocillium lilacinum</name>
    <name type="common">Paecilomyces lilacinus</name>
    <dbReference type="NCBI Taxonomy" id="33203"/>
    <lineage>
        <taxon>Eukaryota</taxon>
        <taxon>Fungi</taxon>
        <taxon>Dikarya</taxon>
        <taxon>Ascomycota</taxon>
        <taxon>Pezizomycotina</taxon>
        <taxon>Sordariomycetes</taxon>
        <taxon>Hypocreomycetidae</taxon>
        <taxon>Hypocreales</taxon>
        <taxon>Ophiocordycipitaceae</taxon>
        <taxon>Purpureocillium</taxon>
    </lineage>
</organism>